<organism evidence="1 2">
    <name type="scientific">Symbiodinium pilosum</name>
    <name type="common">Dinoflagellate</name>
    <dbReference type="NCBI Taxonomy" id="2952"/>
    <lineage>
        <taxon>Eukaryota</taxon>
        <taxon>Sar</taxon>
        <taxon>Alveolata</taxon>
        <taxon>Dinophyceae</taxon>
        <taxon>Suessiales</taxon>
        <taxon>Symbiodiniaceae</taxon>
        <taxon>Symbiodinium</taxon>
    </lineage>
</organism>
<sequence>MAQEQGESSEFRSNASSRPLTGLLVSRRVRPLELLQVDAGIYTYGAPGSANPALPDLSHKDGCFAGLRTWTEDVLTPATKEVDAAAISDQLDHPQVATLRLHAESENSHFAQCPGEVHQPFSKGNQFADWLLHWEPKYKPRLEHVSLLDQDVADQEPFRTAYLYNRIAYKQYDSTEHAKKHIKERLGDHWNIVSRVTVVTGAASMYDEDPIMLVQNSQNFECVLAFAGLNNYGNELATATDVRKASFCGFEAVHAGYRDELRRMIKDLWPLMQSKIAKCSHVACTGHSMGGSLCDLFAACANSGRHDDPDFRAQSWKKEVPSMLPEISDCGQTVYKDGAEHRCKCPPCPK</sequence>
<protein>
    <submittedName>
        <fullName evidence="1">Uncharacterized protein</fullName>
    </submittedName>
</protein>
<evidence type="ECO:0000313" key="2">
    <source>
        <dbReference type="Proteomes" id="UP000649617"/>
    </source>
</evidence>
<gene>
    <name evidence="1" type="ORF">SPIL2461_LOCUS3457</name>
</gene>
<dbReference type="OrthoDB" id="417165at2759"/>
<dbReference type="EMBL" id="CAJNIZ010004224">
    <property type="protein sequence ID" value="CAE7230251.1"/>
    <property type="molecule type" value="Genomic_DNA"/>
</dbReference>
<evidence type="ECO:0000313" key="1">
    <source>
        <dbReference type="EMBL" id="CAE7230251.1"/>
    </source>
</evidence>
<dbReference type="Gene3D" id="3.40.50.1820">
    <property type="entry name" value="alpha/beta hydrolase"/>
    <property type="match status" value="1"/>
</dbReference>
<reference evidence="1" key="1">
    <citation type="submission" date="2021-02" db="EMBL/GenBank/DDBJ databases">
        <authorList>
            <person name="Dougan E. K."/>
            <person name="Rhodes N."/>
            <person name="Thang M."/>
            <person name="Chan C."/>
        </authorList>
    </citation>
    <scope>NUCLEOTIDE SEQUENCE</scope>
</reference>
<name>A0A812KU72_SYMPI</name>
<proteinExistence type="predicted"/>
<keyword evidence="2" id="KW-1185">Reference proteome</keyword>
<accession>A0A812KU72</accession>
<dbReference type="InterPro" id="IPR029058">
    <property type="entry name" value="AB_hydrolase_fold"/>
</dbReference>
<dbReference type="SUPFAM" id="SSF53474">
    <property type="entry name" value="alpha/beta-Hydrolases"/>
    <property type="match status" value="1"/>
</dbReference>
<dbReference type="Proteomes" id="UP000649617">
    <property type="component" value="Unassembled WGS sequence"/>
</dbReference>
<comment type="caution">
    <text evidence="1">The sequence shown here is derived from an EMBL/GenBank/DDBJ whole genome shotgun (WGS) entry which is preliminary data.</text>
</comment>
<dbReference type="AlphaFoldDB" id="A0A812KU72"/>